<dbReference type="EMBL" id="FOOK01000023">
    <property type="protein sequence ID" value="SFG26267.1"/>
    <property type="molecule type" value="Genomic_DNA"/>
</dbReference>
<gene>
    <name evidence="2" type="ORF">SAMN04488025_12328</name>
</gene>
<dbReference type="InterPro" id="IPR011893">
    <property type="entry name" value="Selenoprotein_Rdx-typ"/>
</dbReference>
<dbReference type="Gene3D" id="3.40.30.10">
    <property type="entry name" value="Glutaredoxin"/>
    <property type="match status" value="1"/>
</dbReference>
<proteinExistence type="predicted"/>
<name>A0A1I2QJ83_9BACL</name>
<evidence type="ECO:0000313" key="2">
    <source>
        <dbReference type="EMBL" id="SFG26267.1"/>
    </source>
</evidence>
<accession>A0A1I2QJ83</accession>
<keyword evidence="1" id="KW-0676">Redox-active center</keyword>
<sequence length="56" mass="6210">MFNEFRGQIGEMILVPSSGGVFEVDVDGKRIFSKKELGRHAEEGEVARLMKEAVGK</sequence>
<protein>
    <submittedName>
        <fullName evidence="2">Selenoprotein W-related protein</fullName>
    </submittedName>
</protein>
<keyword evidence="3" id="KW-1185">Reference proteome</keyword>
<dbReference type="AlphaFoldDB" id="A0A1I2QJ83"/>
<evidence type="ECO:0000313" key="3">
    <source>
        <dbReference type="Proteomes" id="UP000198661"/>
    </source>
</evidence>
<dbReference type="InterPro" id="IPR036249">
    <property type="entry name" value="Thioredoxin-like_sf"/>
</dbReference>
<dbReference type="Proteomes" id="UP000198661">
    <property type="component" value="Unassembled WGS sequence"/>
</dbReference>
<organism evidence="2 3">
    <name type="scientific">Planifilum fulgidum</name>
    <dbReference type="NCBI Taxonomy" id="201973"/>
    <lineage>
        <taxon>Bacteria</taxon>
        <taxon>Bacillati</taxon>
        <taxon>Bacillota</taxon>
        <taxon>Bacilli</taxon>
        <taxon>Bacillales</taxon>
        <taxon>Thermoactinomycetaceae</taxon>
        <taxon>Planifilum</taxon>
    </lineage>
</organism>
<reference evidence="2 3" key="1">
    <citation type="submission" date="2016-10" db="EMBL/GenBank/DDBJ databases">
        <authorList>
            <person name="de Groot N.N."/>
        </authorList>
    </citation>
    <scope>NUCLEOTIDE SEQUENCE [LARGE SCALE GENOMIC DNA]</scope>
    <source>
        <strain evidence="2 3">DSM 44945</strain>
    </source>
</reference>
<evidence type="ECO:0000256" key="1">
    <source>
        <dbReference type="ARBA" id="ARBA00023284"/>
    </source>
</evidence>
<dbReference type="Pfam" id="PF10262">
    <property type="entry name" value="Rdx"/>
    <property type="match status" value="1"/>
</dbReference>
<dbReference type="SUPFAM" id="SSF52833">
    <property type="entry name" value="Thioredoxin-like"/>
    <property type="match status" value="1"/>
</dbReference>